<reference evidence="3 4" key="1">
    <citation type="submission" date="2023-07" db="EMBL/GenBank/DDBJ databases">
        <title>Sorghum-associated microbial communities from plants grown in Nebraska, USA.</title>
        <authorList>
            <person name="Schachtman D."/>
        </authorList>
    </citation>
    <scope>NUCLEOTIDE SEQUENCE [LARGE SCALE GENOMIC DNA]</scope>
    <source>
        <strain evidence="3 4">BE107</strain>
    </source>
</reference>
<keyword evidence="4" id="KW-1185">Reference proteome</keyword>
<evidence type="ECO:0000256" key="2">
    <source>
        <dbReference type="SAM" id="SignalP"/>
    </source>
</evidence>
<comment type="caution">
    <text evidence="3">The sequence shown here is derived from an EMBL/GenBank/DDBJ whole genome shotgun (WGS) entry which is preliminary data.</text>
</comment>
<proteinExistence type="predicted"/>
<dbReference type="EMBL" id="JAVDTT010000002">
    <property type="protein sequence ID" value="MDR6842024.1"/>
    <property type="molecule type" value="Genomic_DNA"/>
</dbReference>
<dbReference type="Proteomes" id="UP001254759">
    <property type="component" value="Unassembled WGS sequence"/>
</dbReference>
<accession>A0ABU1RTD2</accession>
<feature type="chain" id="PRO_5046157226" evidence="2">
    <location>
        <begin position="26"/>
        <end position="164"/>
    </location>
</feature>
<organism evidence="3 4">
    <name type="scientific">Pseudoxanthomonas sacheonensis</name>
    <dbReference type="NCBI Taxonomy" id="443615"/>
    <lineage>
        <taxon>Bacteria</taxon>
        <taxon>Pseudomonadati</taxon>
        <taxon>Pseudomonadota</taxon>
        <taxon>Gammaproteobacteria</taxon>
        <taxon>Lysobacterales</taxon>
        <taxon>Lysobacteraceae</taxon>
        <taxon>Pseudoxanthomonas</taxon>
    </lineage>
</organism>
<evidence type="ECO:0000313" key="4">
    <source>
        <dbReference type="Proteomes" id="UP001254759"/>
    </source>
</evidence>
<evidence type="ECO:0000313" key="3">
    <source>
        <dbReference type="EMBL" id="MDR6842024.1"/>
    </source>
</evidence>
<keyword evidence="2" id="KW-0732">Signal</keyword>
<feature type="compositionally biased region" description="Polar residues" evidence="1">
    <location>
        <begin position="148"/>
        <end position="164"/>
    </location>
</feature>
<feature type="region of interest" description="Disordered" evidence="1">
    <location>
        <begin position="141"/>
        <end position="164"/>
    </location>
</feature>
<evidence type="ECO:0000256" key="1">
    <source>
        <dbReference type="SAM" id="MobiDB-lite"/>
    </source>
</evidence>
<sequence length="164" mass="18330">MSLKMKMAGSLLAVLVLAAMSDSQAGTINTKQSVGEFVAQQQKIRKDVQTEARGWDAIPQSKRAELLAKQDQLFALLEGKQTLGDLNEMEQKEVADKAEWIRKLANNAEEERQVCRLERPTGSRRAVTVCRTVADINRERERAKSGFRQGTQSTRTLPSTGERL</sequence>
<gene>
    <name evidence="3" type="ORF">J2W94_002309</name>
</gene>
<dbReference type="RefSeq" id="WP_310093369.1">
    <property type="nucleotide sequence ID" value="NZ_JAVDTT010000002.1"/>
</dbReference>
<protein>
    <submittedName>
        <fullName evidence="3">Nucleoside phosphorylase</fullName>
    </submittedName>
</protein>
<feature type="signal peptide" evidence="2">
    <location>
        <begin position="1"/>
        <end position="25"/>
    </location>
</feature>
<name>A0ABU1RTD2_9GAMM</name>